<comment type="subcellular location">
    <subcellularLocation>
        <location evidence="1 10">Cell outer membrane</location>
        <topology evidence="1 10">Multi-pass membrane protein</topology>
    </subcellularLocation>
</comment>
<evidence type="ECO:0000256" key="6">
    <source>
        <dbReference type="ARBA" id="ARBA00022729"/>
    </source>
</evidence>
<keyword evidence="17" id="KW-1185">Reference proteome</keyword>
<name>A0A1G9EP02_9GAMM</name>
<dbReference type="RefSeq" id="WP_176761583.1">
    <property type="nucleotide sequence ID" value="NZ_FNES01000032.1"/>
</dbReference>
<evidence type="ECO:0000256" key="7">
    <source>
        <dbReference type="ARBA" id="ARBA00023077"/>
    </source>
</evidence>
<dbReference type="PANTHER" id="PTHR30069">
    <property type="entry name" value="TONB-DEPENDENT OUTER MEMBRANE RECEPTOR"/>
    <property type="match status" value="1"/>
</dbReference>
<comment type="similarity">
    <text evidence="2 10 12">Belongs to the TonB-dependent receptor family.</text>
</comment>
<evidence type="ECO:0000313" key="17">
    <source>
        <dbReference type="Proteomes" id="UP000198525"/>
    </source>
</evidence>
<dbReference type="PROSITE" id="PS01156">
    <property type="entry name" value="TONB_DEPENDENT_REC_2"/>
    <property type="match status" value="1"/>
</dbReference>
<proteinExistence type="inferred from homology"/>
<evidence type="ECO:0000256" key="12">
    <source>
        <dbReference type="RuleBase" id="RU003357"/>
    </source>
</evidence>
<feature type="domain" description="TonB-dependent receptor-like beta-barrel" evidence="14">
    <location>
        <begin position="268"/>
        <end position="611"/>
    </location>
</feature>
<dbReference type="Pfam" id="PF07715">
    <property type="entry name" value="Plug"/>
    <property type="match status" value="1"/>
</dbReference>
<evidence type="ECO:0000256" key="11">
    <source>
        <dbReference type="PROSITE-ProRule" id="PRU10144"/>
    </source>
</evidence>
<dbReference type="Pfam" id="PF00593">
    <property type="entry name" value="TonB_dep_Rec_b-barrel"/>
    <property type="match status" value="1"/>
</dbReference>
<dbReference type="InterPro" id="IPR039426">
    <property type="entry name" value="TonB-dep_rcpt-like"/>
</dbReference>
<dbReference type="PANTHER" id="PTHR30069:SF41">
    <property type="entry name" value="HEME_HEMOPEXIN UTILIZATION PROTEIN C"/>
    <property type="match status" value="1"/>
</dbReference>
<dbReference type="GO" id="GO:0015344">
    <property type="term" value="F:siderophore uptake transmembrane transporter activity"/>
    <property type="evidence" value="ECO:0007669"/>
    <property type="project" value="TreeGrafter"/>
</dbReference>
<evidence type="ECO:0000256" key="2">
    <source>
        <dbReference type="ARBA" id="ARBA00009810"/>
    </source>
</evidence>
<evidence type="ECO:0000256" key="9">
    <source>
        <dbReference type="ARBA" id="ARBA00023237"/>
    </source>
</evidence>
<feature type="signal peptide" evidence="13">
    <location>
        <begin position="1"/>
        <end position="34"/>
    </location>
</feature>
<reference evidence="16 17" key="1">
    <citation type="submission" date="2016-10" db="EMBL/GenBank/DDBJ databases">
        <authorList>
            <person name="de Groot N.N."/>
        </authorList>
    </citation>
    <scope>NUCLEOTIDE SEQUENCE [LARGE SCALE GENOMIC DNA]</scope>
    <source>
        <strain evidence="16 17">CGMCC 1.6133</strain>
    </source>
</reference>
<evidence type="ECO:0000313" key="16">
    <source>
        <dbReference type="EMBL" id="SDK77850.1"/>
    </source>
</evidence>
<dbReference type="CDD" id="cd01347">
    <property type="entry name" value="ligand_gated_channel"/>
    <property type="match status" value="1"/>
</dbReference>
<feature type="short sequence motif" description="TonB C-terminal box" evidence="11">
    <location>
        <begin position="630"/>
        <end position="647"/>
    </location>
</feature>
<dbReference type="InterPro" id="IPR036942">
    <property type="entry name" value="Beta-barrel_TonB_sf"/>
</dbReference>
<accession>A0A1G9EP02</accession>
<keyword evidence="3 10" id="KW-0813">Transport</keyword>
<evidence type="ECO:0000259" key="15">
    <source>
        <dbReference type="Pfam" id="PF07715"/>
    </source>
</evidence>
<organism evidence="16 17">
    <name type="scientific">Billgrantia gudaonensis</name>
    <dbReference type="NCBI Taxonomy" id="376427"/>
    <lineage>
        <taxon>Bacteria</taxon>
        <taxon>Pseudomonadati</taxon>
        <taxon>Pseudomonadota</taxon>
        <taxon>Gammaproteobacteria</taxon>
        <taxon>Oceanospirillales</taxon>
        <taxon>Halomonadaceae</taxon>
        <taxon>Billgrantia</taxon>
    </lineage>
</organism>
<evidence type="ECO:0000259" key="14">
    <source>
        <dbReference type="Pfam" id="PF00593"/>
    </source>
</evidence>
<feature type="chain" id="PRO_5011615244" evidence="13">
    <location>
        <begin position="35"/>
        <end position="647"/>
    </location>
</feature>
<evidence type="ECO:0000256" key="4">
    <source>
        <dbReference type="ARBA" id="ARBA00022452"/>
    </source>
</evidence>
<dbReference type="SUPFAM" id="SSF56935">
    <property type="entry name" value="Porins"/>
    <property type="match status" value="1"/>
</dbReference>
<evidence type="ECO:0000256" key="3">
    <source>
        <dbReference type="ARBA" id="ARBA00022448"/>
    </source>
</evidence>
<evidence type="ECO:0000256" key="13">
    <source>
        <dbReference type="SAM" id="SignalP"/>
    </source>
</evidence>
<keyword evidence="16" id="KW-0675">Receptor</keyword>
<gene>
    <name evidence="16" type="ORF">SAMN04487954_1324</name>
</gene>
<dbReference type="Gene3D" id="2.40.170.20">
    <property type="entry name" value="TonB-dependent receptor, beta-barrel domain"/>
    <property type="match status" value="1"/>
</dbReference>
<dbReference type="AlphaFoldDB" id="A0A1G9EP02"/>
<dbReference type="InterPro" id="IPR037066">
    <property type="entry name" value="Plug_dom_sf"/>
</dbReference>
<keyword evidence="6 13" id="KW-0732">Signal</keyword>
<dbReference type="PROSITE" id="PS52016">
    <property type="entry name" value="TONB_DEPENDENT_REC_3"/>
    <property type="match status" value="1"/>
</dbReference>
<keyword evidence="4 10" id="KW-1134">Transmembrane beta strand</keyword>
<dbReference type="STRING" id="376427.SAMN04487954_1324"/>
<dbReference type="InterPro" id="IPR000531">
    <property type="entry name" value="Beta-barrel_TonB"/>
</dbReference>
<dbReference type="GO" id="GO:0044718">
    <property type="term" value="P:siderophore transmembrane transport"/>
    <property type="evidence" value="ECO:0007669"/>
    <property type="project" value="TreeGrafter"/>
</dbReference>
<dbReference type="GO" id="GO:0009279">
    <property type="term" value="C:cell outer membrane"/>
    <property type="evidence" value="ECO:0007669"/>
    <property type="project" value="UniProtKB-SubCell"/>
</dbReference>
<keyword evidence="7 12" id="KW-0798">TonB box</keyword>
<evidence type="ECO:0000256" key="10">
    <source>
        <dbReference type="PROSITE-ProRule" id="PRU01360"/>
    </source>
</evidence>
<dbReference type="Proteomes" id="UP000198525">
    <property type="component" value="Unassembled WGS sequence"/>
</dbReference>
<evidence type="ECO:0000256" key="8">
    <source>
        <dbReference type="ARBA" id="ARBA00023136"/>
    </source>
</evidence>
<dbReference type="InterPro" id="IPR010917">
    <property type="entry name" value="TonB_rcpt_CS"/>
</dbReference>
<keyword evidence="5 10" id="KW-0812">Transmembrane</keyword>
<keyword evidence="9 10" id="KW-0998">Cell outer membrane</keyword>
<dbReference type="EMBL" id="FNES01000032">
    <property type="protein sequence ID" value="SDK77850.1"/>
    <property type="molecule type" value="Genomic_DNA"/>
</dbReference>
<sequence length="647" mass="71286">MESLAPAETRHPVFRRHALCTAIALLAASPLALAQEESAALAPIQVTADRIGDSDAMVDDDTLRRYQADDLQDIFSGLPEVSVGGGGSPVAQKVYVRGLEDTLLNVTVDGAAQSGYLFHHQGRLMVEPELLERVEVAAGAGEATNGPGALGGAIRFVTKDPDDLLRPGERVGGLLKTGYFSNTEGYKASASLFGRLTDDWSAMATLAKTDHGDYEDAEGNVQPYTETEVITGFAKVVGQLTDEQKLSFSYERNEDEAFRKHRPHWVPSFKNPVFDQEMVRETVTGKYRFDSADNDWLDLELTVYDTEASLEHIDGPYGTYLGTLDSYGVDLRNTSRLGDHTLTYGIDHRHDEGSLNADQETGHVTGLYVQDDFQATDRLILSAGTRFDRYELDEEATGQEFSESGFSPNLGISFDATQRLNLYGGWARAIRGTQVKELFVLDHMVNAPDRKEETADNFEVGATYRHGNLYLSAEAFVTEIDDVVGERNYSGVLENLGELETRGVSATIGYDWERLSASLSYSQSRPELNGEPLSDDNWSLGTSVGDSWVANLNYRATDSLDLGWSGRLAERLTDVADGYPEKAGYGVHDVYARWQPLTDDRLTLSLTVNNLLDKQYFDHASYAVYGDVAAGLPEAGRDVRMNVAYRF</sequence>
<keyword evidence="8 10" id="KW-0472">Membrane</keyword>
<dbReference type="Gene3D" id="2.170.130.10">
    <property type="entry name" value="TonB-dependent receptor, plug domain"/>
    <property type="match status" value="1"/>
</dbReference>
<feature type="domain" description="TonB-dependent receptor plug" evidence="15">
    <location>
        <begin position="57"/>
        <end position="153"/>
    </location>
</feature>
<evidence type="ECO:0000256" key="1">
    <source>
        <dbReference type="ARBA" id="ARBA00004571"/>
    </source>
</evidence>
<protein>
    <submittedName>
        <fullName evidence="16">Hemoglobin/transferrin/lactoferrin receptor protein</fullName>
    </submittedName>
</protein>
<evidence type="ECO:0000256" key="5">
    <source>
        <dbReference type="ARBA" id="ARBA00022692"/>
    </source>
</evidence>
<dbReference type="InterPro" id="IPR012910">
    <property type="entry name" value="Plug_dom"/>
</dbReference>